<comment type="caution">
    <text evidence="7">The sequence shown here is derived from an EMBL/GenBank/DDBJ whole genome shotgun (WGS) entry which is preliminary data.</text>
</comment>
<evidence type="ECO:0000256" key="3">
    <source>
        <dbReference type="ARBA" id="ARBA00023015"/>
    </source>
</evidence>
<dbReference type="PANTHER" id="PTHR30579:SF0">
    <property type="entry name" value="HTH-TYPE TRANSCRIPTIONAL ACTIVATOR ALLS"/>
    <property type="match status" value="1"/>
</dbReference>
<dbReference type="NCBIfam" id="NF007501">
    <property type="entry name" value="PRK10094.1"/>
    <property type="match status" value="1"/>
</dbReference>
<protein>
    <submittedName>
        <fullName evidence="7">Transcriptional regulator</fullName>
    </submittedName>
</protein>
<dbReference type="EMBL" id="NHOI01000051">
    <property type="protein sequence ID" value="OVZ79599.1"/>
    <property type="molecule type" value="Genomic_DNA"/>
</dbReference>
<dbReference type="GO" id="GO:0003677">
    <property type="term" value="F:DNA binding"/>
    <property type="evidence" value="ECO:0007669"/>
    <property type="project" value="UniProtKB-KW"/>
</dbReference>
<dbReference type="PROSITE" id="PS50931">
    <property type="entry name" value="HTH_LYSR"/>
    <property type="match status" value="1"/>
</dbReference>
<dbReference type="InterPro" id="IPR050176">
    <property type="entry name" value="LTTR"/>
</dbReference>
<dbReference type="Gene3D" id="1.10.10.10">
    <property type="entry name" value="Winged helix-like DNA-binding domain superfamily/Winged helix DNA-binding domain"/>
    <property type="match status" value="1"/>
</dbReference>
<organism evidence="7 8">
    <name type="scientific">Yersinia intermedia</name>
    <dbReference type="NCBI Taxonomy" id="631"/>
    <lineage>
        <taxon>Bacteria</taxon>
        <taxon>Pseudomonadati</taxon>
        <taxon>Pseudomonadota</taxon>
        <taxon>Gammaproteobacteria</taxon>
        <taxon>Enterobacterales</taxon>
        <taxon>Yersiniaceae</taxon>
        <taxon>Yersinia</taxon>
    </lineage>
</organism>
<evidence type="ECO:0000256" key="4">
    <source>
        <dbReference type="ARBA" id="ARBA00023125"/>
    </source>
</evidence>
<dbReference type="Gene3D" id="3.40.190.290">
    <property type="match status" value="1"/>
</dbReference>
<feature type="domain" description="HTH lysR-type" evidence="6">
    <location>
        <begin position="2"/>
        <end position="59"/>
    </location>
</feature>
<reference evidence="7 8" key="1">
    <citation type="submission" date="2017-05" db="EMBL/GenBank/DDBJ databases">
        <title>Whole genome sequencing of Yersinia kristensenii.</title>
        <authorList>
            <person name="Campioni F."/>
        </authorList>
    </citation>
    <scope>NUCLEOTIDE SEQUENCE [LARGE SCALE GENOMIC DNA]</scope>
    <source>
        <strain evidence="7 8">CFSAN060536</strain>
    </source>
</reference>
<evidence type="ECO:0000313" key="7">
    <source>
        <dbReference type="EMBL" id="OVZ79599.1"/>
    </source>
</evidence>
<dbReference type="SUPFAM" id="SSF46785">
    <property type="entry name" value="Winged helix' DNA-binding domain"/>
    <property type="match status" value="1"/>
</dbReference>
<keyword evidence="2" id="KW-0678">Repressor</keyword>
<evidence type="ECO:0000256" key="1">
    <source>
        <dbReference type="ARBA" id="ARBA00009437"/>
    </source>
</evidence>
<evidence type="ECO:0000259" key="6">
    <source>
        <dbReference type="PROSITE" id="PS50931"/>
    </source>
</evidence>
<dbReference type="InterPro" id="IPR036390">
    <property type="entry name" value="WH_DNA-bd_sf"/>
</dbReference>
<proteinExistence type="inferred from homology"/>
<dbReference type="InterPro" id="IPR036388">
    <property type="entry name" value="WH-like_DNA-bd_sf"/>
</dbReference>
<dbReference type="InterPro" id="IPR000847">
    <property type="entry name" value="LysR_HTH_N"/>
</dbReference>
<gene>
    <name evidence="7" type="ORF">CBW57_23395</name>
</gene>
<evidence type="ECO:0000256" key="2">
    <source>
        <dbReference type="ARBA" id="ARBA00022491"/>
    </source>
</evidence>
<evidence type="ECO:0000313" key="8">
    <source>
        <dbReference type="Proteomes" id="UP000196440"/>
    </source>
</evidence>
<dbReference type="Pfam" id="PF00126">
    <property type="entry name" value="HTH_1"/>
    <property type="match status" value="1"/>
</dbReference>
<dbReference type="Pfam" id="PF03466">
    <property type="entry name" value="LysR_substrate"/>
    <property type="match status" value="1"/>
</dbReference>
<dbReference type="Proteomes" id="UP000196440">
    <property type="component" value="Unassembled WGS sequence"/>
</dbReference>
<dbReference type="GO" id="GO:0003700">
    <property type="term" value="F:DNA-binding transcription factor activity"/>
    <property type="evidence" value="ECO:0007669"/>
    <property type="project" value="InterPro"/>
</dbReference>
<dbReference type="PRINTS" id="PR00039">
    <property type="entry name" value="HTHLYSR"/>
</dbReference>
<evidence type="ECO:0000256" key="5">
    <source>
        <dbReference type="ARBA" id="ARBA00023163"/>
    </source>
</evidence>
<keyword evidence="3" id="KW-0805">Transcription regulation</keyword>
<keyword evidence="4" id="KW-0238">DNA-binding</keyword>
<dbReference type="InterPro" id="IPR005119">
    <property type="entry name" value="LysR_subst-bd"/>
</dbReference>
<accession>A0A208ZGS2</accession>
<dbReference type="SUPFAM" id="SSF53850">
    <property type="entry name" value="Periplasmic binding protein-like II"/>
    <property type="match status" value="1"/>
</dbReference>
<keyword evidence="5" id="KW-0804">Transcription</keyword>
<name>A0A208ZGS2_YERIN</name>
<sequence>MLDQETIRSFIEVAECQNFSRAAEKLHKTTATISYRIKTLEDSIGTQLFIRTTRSVNLTPAGEYLLERCRQWHDWLGSMPDELRQISQGAEHRVNIVINNLLYDPIVVADLLGHLKAQYPFTQFHISRQVFMGVWDALLNEDCHLAIGANGSEALENTINVLPIGKIDWIFAIAPHHPLANATQPLPDGLLRQYPAINVQDTARHLAKRIAWKLAGQQEIVVPDMRCKLACQLRGTGIGFLPLSICQQYLANGQLIQKQVYHERQPSILSLAWSSHRCGEVVKSIIALFQAQDELVTGFTPNIYSLYPQNK</sequence>
<dbReference type="PANTHER" id="PTHR30579">
    <property type="entry name" value="TRANSCRIPTIONAL REGULATOR"/>
    <property type="match status" value="1"/>
</dbReference>
<comment type="similarity">
    <text evidence="1">Belongs to the LysR transcriptional regulatory family.</text>
</comment>
<dbReference type="AlphaFoldDB" id="A0A208ZGS2"/>
<dbReference type="RefSeq" id="WP_050087772.1">
    <property type="nucleotide sequence ID" value="NZ_CABHYB010000048.1"/>
</dbReference>
<dbReference type="FunFam" id="1.10.10.10:FF:000001">
    <property type="entry name" value="LysR family transcriptional regulator"/>
    <property type="match status" value="1"/>
</dbReference>